<feature type="domain" description="Large ribosomal subunit protein eL24-related N-terminal" evidence="6">
    <location>
        <begin position="6"/>
        <end position="46"/>
    </location>
</feature>
<dbReference type="Proteomes" id="UP001159042">
    <property type="component" value="Unassembled WGS sequence"/>
</dbReference>
<name>A0AAV8VMM9_9CUCU</name>
<organism evidence="7 8">
    <name type="scientific">Exocentrus adspersus</name>
    <dbReference type="NCBI Taxonomy" id="1586481"/>
    <lineage>
        <taxon>Eukaryota</taxon>
        <taxon>Metazoa</taxon>
        <taxon>Ecdysozoa</taxon>
        <taxon>Arthropoda</taxon>
        <taxon>Hexapoda</taxon>
        <taxon>Insecta</taxon>
        <taxon>Pterygota</taxon>
        <taxon>Neoptera</taxon>
        <taxon>Endopterygota</taxon>
        <taxon>Coleoptera</taxon>
        <taxon>Polyphaga</taxon>
        <taxon>Cucujiformia</taxon>
        <taxon>Chrysomeloidea</taxon>
        <taxon>Cerambycidae</taxon>
        <taxon>Lamiinae</taxon>
        <taxon>Acanthocinini</taxon>
        <taxon>Exocentrus</taxon>
    </lineage>
</organism>
<keyword evidence="8" id="KW-1185">Reference proteome</keyword>
<dbReference type="GO" id="GO:0022625">
    <property type="term" value="C:cytosolic large ribosomal subunit"/>
    <property type="evidence" value="ECO:0007669"/>
    <property type="project" value="TreeGrafter"/>
</dbReference>
<keyword evidence="2" id="KW-0689">Ribosomal protein</keyword>
<sequence length="134" mass="15814">MLLSISKSFTFLNSKCEHAHLMKRNPRKVTWTVLYRRKHKKGQEEEATKKRTRRTQKFQRAIVGASLTDILAKRNQRPEVRKAQREQAIRHHIHATDEGKNQKPKGKAFYIGLAFVELGSQKKRDRKHISSKYH</sequence>
<dbReference type="PANTHER" id="PTHR10792">
    <property type="entry name" value="60S RIBOSOMAL PROTEIN L24"/>
    <property type="match status" value="1"/>
</dbReference>
<evidence type="ECO:0000256" key="4">
    <source>
        <dbReference type="ARBA" id="ARBA00040612"/>
    </source>
</evidence>
<protein>
    <recommendedName>
        <fullName evidence="4">Large ribosomal subunit protein eL24</fullName>
    </recommendedName>
    <alternativeName>
        <fullName evidence="5">60S ribosomal protein L24</fullName>
    </alternativeName>
</protein>
<dbReference type="InterPro" id="IPR000988">
    <property type="entry name" value="Ribosomal_eL24-rel_N"/>
</dbReference>
<dbReference type="Gene3D" id="6.10.250.1270">
    <property type="match status" value="1"/>
</dbReference>
<dbReference type="InterPro" id="IPR038630">
    <property type="entry name" value="L24e/L24_sf"/>
</dbReference>
<dbReference type="EMBL" id="JANEYG010000053">
    <property type="protein sequence ID" value="KAJ8915450.1"/>
    <property type="molecule type" value="Genomic_DNA"/>
</dbReference>
<evidence type="ECO:0000256" key="2">
    <source>
        <dbReference type="ARBA" id="ARBA00022980"/>
    </source>
</evidence>
<evidence type="ECO:0000256" key="3">
    <source>
        <dbReference type="ARBA" id="ARBA00023274"/>
    </source>
</evidence>
<dbReference type="GO" id="GO:0003735">
    <property type="term" value="F:structural constituent of ribosome"/>
    <property type="evidence" value="ECO:0007669"/>
    <property type="project" value="InterPro"/>
</dbReference>
<evidence type="ECO:0000313" key="7">
    <source>
        <dbReference type="EMBL" id="KAJ8915450.1"/>
    </source>
</evidence>
<dbReference type="AlphaFoldDB" id="A0AAV8VMM9"/>
<keyword evidence="3" id="KW-0687">Ribonucleoprotein</keyword>
<dbReference type="InterPro" id="IPR056366">
    <property type="entry name" value="Ribosomal_eL24"/>
</dbReference>
<reference evidence="7 8" key="1">
    <citation type="journal article" date="2023" name="Insect Mol. Biol.">
        <title>Genome sequencing provides insights into the evolution of gene families encoding plant cell wall-degrading enzymes in longhorned beetles.</title>
        <authorList>
            <person name="Shin N.R."/>
            <person name="Okamura Y."/>
            <person name="Kirsch R."/>
            <person name="Pauchet Y."/>
        </authorList>
    </citation>
    <scope>NUCLEOTIDE SEQUENCE [LARGE SCALE GENOMIC DNA]</scope>
    <source>
        <strain evidence="7">EAD_L_NR</strain>
    </source>
</reference>
<gene>
    <name evidence="7" type="ORF">NQ315_003213</name>
</gene>
<evidence type="ECO:0000313" key="8">
    <source>
        <dbReference type="Proteomes" id="UP001159042"/>
    </source>
</evidence>
<evidence type="ECO:0000259" key="6">
    <source>
        <dbReference type="Pfam" id="PF01246"/>
    </source>
</evidence>
<evidence type="ECO:0000256" key="5">
    <source>
        <dbReference type="ARBA" id="ARBA00041213"/>
    </source>
</evidence>
<dbReference type="Gene3D" id="2.30.170.20">
    <property type="entry name" value="Ribosomal protein L24e"/>
    <property type="match status" value="1"/>
</dbReference>
<dbReference type="PANTHER" id="PTHR10792:SF1">
    <property type="entry name" value="RIBOSOMAL PROTEIN L24"/>
    <property type="match status" value="1"/>
</dbReference>
<comment type="similarity">
    <text evidence="1">Belongs to the eukaryotic ribosomal protein eL24 family.</text>
</comment>
<dbReference type="GO" id="GO:0002181">
    <property type="term" value="P:cytoplasmic translation"/>
    <property type="evidence" value="ECO:0007669"/>
    <property type="project" value="TreeGrafter"/>
</dbReference>
<dbReference type="GO" id="GO:0003729">
    <property type="term" value="F:mRNA binding"/>
    <property type="evidence" value="ECO:0007669"/>
    <property type="project" value="TreeGrafter"/>
</dbReference>
<comment type="caution">
    <text evidence="7">The sequence shown here is derived from an EMBL/GenBank/DDBJ whole genome shotgun (WGS) entry which is preliminary data.</text>
</comment>
<proteinExistence type="inferred from homology"/>
<dbReference type="SUPFAM" id="SSF57716">
    <property type="entry name" value="Glucocorticoid receptor-like (DNA-binding domain)"/>
    <property type="match status" value="1"/>
</dbReference>
<accession>A0AAV8VMM9</accession>
<dbReference type="Pfam" id="PF01246">
    <property type="entry name" value="Ribosomal_L24e"/>
    <property type="match status" value="1"/>
</dbReference>
<evidence type="ECO:0000256" key="1">
    <source>
        <dbReference type="ARBA" id="ARBA00005647"/>
    </source>
</evidence>